<dbReference type="AlphaFoldDB" id="A0A916LKI8"/>
<sequence length="125" mass="14454">MISALLIIVSMFIFVAGIWFIANINQRKRKLLPEFINGKPTVVFFWIDNSSCKAMSSIIDKIKNDFKGSVKVLNFNVIKDYKIAESYLILDVPVVILFDKEGNPIMRITKPEEYQKLEIKLKEII</sequence>
<evidence type="ECO:0000313" key="4">
    <source>
        <dbReference type="Proteomes" id="UP000243105"/>
    </source>
</evidence>
<evidence type="ECO:0000256" key="1">
    <source>
        <dbReference type="SAM" id="Phobius"/>
    </source>
</evidence>
<dbReference type="Proteomes" id="UP000243105">
    <property type="component" value="Unassembled WGS sequence"/>
</dbReference>
<dbReference type="Gene3D" id="3.40.30.10">
    <property type="entry name" value="Glutaredoxin"/>
    <property type="match status" value="1"/>
</dbReference>
<evidence type="ECO:0000313" key="3">
    <source>
        <dbReference type="EMBL" id="CUT04692.1"/>
    </source>
</evidence>
<keyword evidence="1" id="KW-0812">Transmembrane</keyword>
<dbReference type="Pfam" id="PF00085">
    <property type="entry name" value="Thioredoxin"/>
    <property type="match status" value="1"/>
</dbReference>
<proteinExistence type="predicted"/>
<gene>
    <name evidence="3" type="ORF">JGI25_01456</name>
</gene>
<protein>
    <submittedName>
        <fullName evidence="3">Thioredoxin</fullName>
    </submittedName>
</protein>
<reference evidence="3 4" key="1">
    <citation type="submission" date="2015-11" db="EMBL/GenBank/DDBJ databases">
        <authorList>
            <person name="Varghese N."/>
        </authorList>
    </citation>
    <scope>NUCLEOTIDE SEQUENCE [LARGE SCALE GENOMIC DNA]</scope>
    <source>
        <strain evidence="3 4">JGI-25</strain>
    </source>
</reference>
<comment type="caution">
    <text evidence="3">The sequence shown here is derived from an EMBL/GenBank/DDBJ whole genome shotgun (WGS) entry which is preliminary data.</text>
</comment>
<organism evidence="3 4">
    <name type="scientific">Kryptobacter tengchongensis</name>
    <dbReference type="NCBI Taxonomy" id="1643429"/>
    <lineage>
        <taxon>Bacteria</taxon>
        <taxon>Pseudomonadati</taxon>
        <taxon>Candidatus Kryptoniota</taxon>
        <taxon>Candidatus Kryptobacter</taxon>
    </lineage>
</organism>
<dbReference type="SUPFAM" id="SSF52833">
    <property type="entry name" value="Thioredoxin-like"/>
    <property type="match status" value="1"/>
</dbReference>
<dbReference type="InterPro" id="IPR036249">
    <property type="entry name" value="Thioredoxin-like_sf"/>
</dbReference>
<keyword evidence="1" id="KW-0472">Membrane</keyword>
<evidence type="ECO:0000259" key="2">
    <source>
        <dbReference type="Pfam" id="PF00085"/>
    </source>
</evidence>
<feature type="domain" description="Thioredoxin" evidence="2">
    <location>
        <begin position="39"/>
        <end position="121"/>
    </location>
</feature>
<feature type="transmembrane region" description="Helical" evidence="1">
    <location>
        <begin position="6"/>
        <end position="24"/>
    </location>
</feature>
<dbReference type="EMBL" id="CZVV01000130">
    <property type="protein sequence ID" value="CUT04692.1"/>
    <property type="molecule type" value="Genomic_DNA"/>
</dbReference>
<name>A0A916LKI8_KRYT1</name>
<keyword evidence="1" id="KW-1133">Transmembrane helix</keyword>
<dbReference type="InterPro" id="IPR013766">
    <property type="entry name" value="Thioredoxin_domain"/>
</dbReference>
<accession>A0A916LKI8</accession>